<comment type="caution">
    <text evidence="2">The sequence shown here is derived from an EMBL/GenBank/DDBJ whole genome shotgun (WGS) entry which is preliminary data.</text>
</comment>
<sequence>MSNKDIEIELKFPLKNVKQCFEYLNAQAKKVISDLIQKDTYYTPSHRNFLAVQYPFEWLRLRETSKGFSLDYKHFHPENVAKTDYCDEFQTNIENIEALKKILVSLDFKEIVVVEKSRDVWQYQKVEIAIDEVKNLGFFIELEATESFADPKKGKDYLYSILKELKAEIGEEDLRGYPFKILEKQGYDFNKL</sequence>
<dbReference type="PROSITE" id="PS51707">
    <property type="entry name" value="CYTH"/>
    <property type="match status" value="1"/>
</dbReference>
<dbReference type="Proteomes" id="UP000178240">
    <property type="component" value="Unassembled WGS sequence"/>
</dbReference>
<dbReference type="SUPFAM" id="SSF55154">
    <property type="entry name" value="CYTH-like phosphatases"/>
    <property type="match status" value="1"/>
</dbReference>
<evidence type="ECO:0000313" key="2">
    <source>
        <dbReference type="EMBL" id="OGY45652.1"/>
    </source>
</evidence>
<dbReference type="EMBL" id="MHIE01000016">
    <property type="protein sequence ID" value="OGY45652.1"/>
    <property type="molecule type" value="Genomic_DNA"/>
</dbReference>
<dbReference type="CDD" id="cd07890">
    <property type="entry name" value="CYTH-like_AC_IV-like"/>
    <property type="match status" value="1"/>
</dbReference>
<dbReference type="Pfam" id="PF01928">
    <property type="entry name" value="CYTH"/>
    <property type="match status" value="1"/>
</dbReference>
<evidence type="ECO:0000259" key="1">
    <source>
        <dbReference type="PROSITE" id="PS51707"/>
    </source>
</evidence>
<organism evidence="2 3">
    <name type="scientific">Candidatus Buchananbacteria bacterium RIFCSPHIGHO2_01_FULL_44_11</name>
    <dbReference type="NCBI Taxonomy" id="1797535"/>
    <lineage>
        <taxon>Bacteria</taxon>
        <taxon>Candidatus Buchananiibacteriota</taxon>
    </lineage>
</organism>
<dbReference type="NCBIfam" id="TIGR00318">
    <property type="entry name" value="cyaB"/>
    <property type="match status" value="1"/>
</dbReference>
<dbReference type="AlphaFoldDB" id="A0A1G1Y051"/>
<dbReference type="Gene3D" id="2.40.320.10">
    <property type="entry name" value="Hypothetical Protein Pfu-838710-001"/>
    <property type="match status" value="1"/>
</dbReference>
<dbReference type="PANTHER" id="PTHR21028">
    <property type="entry name" value="SI:CH211-156B7.4"/>
    <property type="match status" value="1"/>
</dbReference>
<proteinExistence type="predicted"/>
<gene>
    <name evidence="2" type="ORF">A2744_03135</name>
</gene>
<protein>
    <recommendedName>
        <fullName evidence="1">CYTH domain-containing protein</fullName>
    </recommendedName>
</protein>
<reference evidence="2 3" key="1">
    <citation type="journal article" date="2016" name="Nat. Commun.">
        <title>Thousands of microbial genomes shed light on interconnected biogeochemical processes in an aquifer system.</title>
        <authorList>
            <person name="Anantharaman K."/>
            <person name="Brown C.T."/>
            <person name="Hug L.A."/>
            <person name="Sharon I."/>
            <person name="Castelle C.J."/>
            <person name="Probst A.J."/>
            <person name="Thomas B.C."/>
            <person name="Singh A."/>
            <person name="Wilkins M.J."/>
            <person name="Karaoz U."/>
            <person name="Brodie E.L."/>
            <person name="Williams K.H."/>
            <person name="Hubbard S.S."/>
            <person name="Banfield J.F."/>
        </authorList>
    </citation>
    <scope>NUCLEOTIDE SEQUENCE [LARGE SCALE GENOMIC DNA]</scope>
</reference>
<dbReference type="InterPro" id="IPR008173">
    <property type="entry name" value="Adenylyl_cyclase_CyaB"/>
</dbReference>
<dbReference type="InterPro" id="IPR033469">
    <property type="entry name" value="CYTH-like_dom_sf"/>
</dbReference>
<name>A0A1G1Y051_9BACT</name>
<dbReference type="PANTHER" id="PTHR21028:SF2">
    <property type="entry name" value="CYTH DOMAIN-CONTAINING PROTEIN"/>
    <property type="match status" value="1"/>
</dbReference>
<feature type="domain" description="CYTH" evidence="1">
    <location>
        <begin position="5"/>
        <end position="183"/>
    </location>
</feature>
<accession>A0A1G1Y051</accession>
<dbReference type="STRING" id="1797535.A2744_03135"/>
<evidence type="ECO:0000313" key="3">
    <source>
        <dbReference type="Proteomes" id="UP000178240"/>
    </source>
</evidence>
<dbReference type="InterPro" id="IPR023577">
    <property type="entry name" value="CYTH_domain"/>
</dbReference>